<name>A0ABP7S5T9_9BACT</name>
<protein>
    <submittedName>
        <fullName evidence="3">Uncharacterized protein</fullName>
    </submittedName>
</protein>
<proteinExistence type="predicted"/>
<dbReference type="Proteomes" id="UP001500567">
    <property type="component" value="Unassembled WGS sequence"/>
</dbReference>
<accession>A0ABP7S5T9</accession>
<feature type="compositionally biased region" description="Basic and acidic residues" evidence="1">
    <location>
        <begin position="22"/>
        <end position="46"/>
    </location>
</feature>
<keyword evidence="2" id="KW-0812">Transmembrane</keyword>
<dbReference type="EMBL" id="BAABDJ010000015">
    <property type="protein sequence ID" value="GAA4006948.1"/>
    <property type="molecule type" value="Genomic_DNA"/>
</dbReference>
<evidence type="ECO:0000313" key="4">
    <source>
        <dbReference type="Proteomes" id="UP001500567"/>
    </source>
</evidence>
<feature type="transmembrane region" description="Helical" evidence="2">
    <location>
        <begin position="143"/>
        <end position="162"/>
    </location>
</feature>
<comment type="caution">
    <text evidence="3">The sequence shown here is derived from an EMBL/GenBank/DDBJ whole genome shotgun (WGS) entry which is preliminary data.</text>
</comment>
<evidence type="ECO:0000256" key="1">
    <source>
        <dbReference type="SAM" id="MobiDB-lite"/>
    </source>
</evidence>
<keyword evidence="4" id="KW-1185">Reference proteome</keyword>
<reference evidence="4" key="1">
    <citation type="journal article" date="2019" name="Int. J. Syst. Evol. Microbiol.">
        <title>The Global Catalogue of Microorganisms (GCM) 10K type strain sequencing project: providing services to taxonomists for standard genome sequencing and annotation.</title>
        <authorList>
            <consortium name="The Broad Institute Genomics Platform"/>
            <consortium name="The Broad Institute Genome Sequencing Center for Infectious Disease"/>
            <person name="Wu L."/>
            <person name="Ma J."/>
        </authorList>
    </citation>
    <scope>NUCLEOTIDE SEQUENCE [LARGE SCALE GENOMIC DNA]</scope>
    <source>
        <strain evidence="4">JCM 17224</strain>
    </source>
</reference>
<evidence type="ECO:0000313" key="3">
    <source>
        <dbReference type="EMBL" id="GAA4006948.1"/>
    </source>
</evidence>
<sequence>MENSKVNTPIDPKSIKGWGVDADPKNDPTYPMRDRMNVGQDPDSKHRPASLQPVDVELLKSVERPQVSAVFGTPEPPKGLSGMIRRFAFGYSENRYRHWLPLVVADRVNVVEGFVEDLAHGKVPNLWAEKGYDMDWKYNRSGLIMKLAAVTAIGAGMAVWLSSGKKAARKQKTYARHAKGYIDYNDYSS</sequence>
<evidence type="ECO:0000256" key="2">
    <source>
        <dbReference type="SAM" id="Phobius"/>
    </source>
</evidence>
<gene>
    <name evidence="3" type="ORF">GCM10022408_18520</name>
</gene>
<keyword evidence="2" id="KW-0472">Membrane</keyword>
<dbReference type="RefSeq" id="WP_345072548.1">
    <property type="nucleotide sequence ID" value="NZ_BAABDJ010000015.1"/>
</dbReference>
<organism evidence="3 4">
    <name type="scientific">Hymenobacter fastidiosus</name>
    <dbReference type="NCBI Taxonomy" id="486264"/>
    <lineage>
        <taxon>Bacteria</taxon>
        <taxon>Pseudomonadati</taxon>
        <taxon>Bacteroidota</taxon>
        <taxon>Cytophagia</taxon>
        <taxon>Cytophagales</taxon>
        <taxon>Hymenobacteraceae</taxon>
        <taxon>Hymenobacter</taxon>
    </lineage>
</organism>
<keyword evidence="2" id="KW-1133">Transmembrane helix</keyword>
<feature type="region of interest" description="Disordered" evidence="1">
    <location>
        <begin position="1"/>
        <end position="49"/>
    </location>
</feature>